<feature type="region of interest" description="Disordered" evidence="1">
    <location>
        <begin position="132"/>
        <end position="151"/>
    </location>
</feature>
<accession>A0A4S4KEE1</accession>
<dbReference type="EMBL" id="SGPJ01000242">
    <property type="protein sequence ID" value="THG96346.1"/>
    <property type="molecule type" value="Genomic_DNA"/>
</dbReference>
<evidence type="ECO:0000313" key="2">
    <source>
        <dbReference type="EMBL" id="THG96346.1"/>
    </source>
</evidence>
<evidence type="ECO:0000256" key="1">
    <source>
        <dbReference type="SAM" id="MobiDB-lite"/>
    </source>
</evidence>
<dbReference type="AlphaFoldDB" id="A0A4S4KEE1"/>
<comment type="caution">
    <text evidence="2">The sequence shown here is derived from an EMBL/GenBank/DDBJ whole genome shotgun (WGS) entry which is preliminary data.</text>
</comment>
<feature type="region of interest" description="Disordered" evidence="1">
    <location>
        <begin position="276"/>
        <end position="299"/>
    </location>
</feature>
<gene>
    <name evidence="2" type="ORF">EW026_g5472</name>
</gene>
<keyword evidence="3" id="KW-1185">Reference proteome</keyword>
<protein>
    <submittedName>
        <fullName evidence="2">Uncharacterized protein</fullName>
    </submittedName>
</protein>
<dbReference type="Proteomes" id="UP000309038">
    <property type="component" value="Unassembled WGS sequence"/>
</dbReference>
<evidence type="ECO:0000313" key="3">
    <source>
        <dbReference type="Proteomes" id="UP000309038"/>
    </source>
</evidence>
<name>A0A4S4KEE1_9APHY</name>
<reference evidence="2 3" key="1">
    <citation type="submission" date="2019-02" db="EMBL/GenBank/DDBJ databases">
        <title>Genome sequencing of the rare red list fungi Phlebia centrifuga.</title>
        <authorList>
            <person name="Buettner E."/>
            <person name="Kellner H."/>
        </authorList>
    </citation>
    <scope>NUCLEOTIDE SEQUENCE [LARGE SCALE GENOMIC DNA]</scope>
    <source>
        <strain evidence="2 3">DSM 108282</strain>
    </source>
</reference>
<sequence length="966" mass="105714">MIQLGQRTVILSVSEAGVQIGQGTDIGPQVTDSVNGYYIFAEKVTVVDSFSVTLSKDSDDSKSSDPIASICTGDLSLESSGLVTLDVSGAAGIDNDTGAQREPDIDGKPAGSLCVYIENSTSDAVQNLVLKARGGDGGDTREKQGTAGDGGNGGQVQYIAYSYLTDVYLKLDFFARNMSWNRDLPGDTPLTLDHPIVVYLQQALDIADSLPQSNSISEDIQSTVEMFQPIANICAKAQTLRPPTIDNARDAVWEVRQAVRAQLDSDDLATTIYVEGGQGGSPEPVLSGGERGQPGQPGQRGEILSAKFLYRIDADLLRTQTMVFAHPEHCQMLYERAMTYWYFGRTSTAMDLLSRLLFRTSFLPLKSTDALYQAYEKQEKVLGCTNSVAGLVDVRRRAMQQYSILLTGQVDFYGHSVFWVPRVSYSEYNKYIDGAMDVYIHLEQSYINYCAALDQQQQTNDAIQQSAAKIDGTLATMQTERVTLVSSLQDLESKIKAADPVVDQKHRDFAAAYQEFEDIFNKPPPHGISPRQLFNAAITVASSASKVVGAAKAIDQLWSDFNGDPDHIGTDSGVPVNKKYLMGQIKRSIVTGLDDFTSELTTAELNGEFQVDGRLPKFVMEEGQLNEILSQYSNAAFAEAGQELVDAYDDFIKALSSRNDDIVAYNAVIRLIVAQSQEMAKLKAMKELAGKHTLTDADLKQMTGYVRMLFENARARVMRFVFALLSLICSPSHEDFGLDLLSMEISGSGSADVPLSVTSDVLMTIRSNLQDLLLTATEDNSGIPATFPADWASGTGKRRWLSATELQIFLTEKIVMLPITPVFPKQKSSSLSSDFDSSANVRVYRVRFYLQGLKATSDCPSMPKMKSIIAHSGREVIVSRRGVSNLFDHSPLNTLHSYELDGNGRVVNVVDNGDLVEFVPGSAFGAPGPFTMWGVDSSSAEWEMLDTSEVVGAYLEFFGTNYAFFN</sequence>
<feature type="compositionally biased region" description="Basic and acidic residues" evidence="1">
    <location>
        <begin position="133"/>
        <end position="144"/>
    </location>
</feature>
<organism evidence="2 3">
    <name type="scientific">Hermanssonia centrifuga</name>
    <dbReference type="NCBI Taxonomy" id="98765"/>
    <lineage>
        <taxon>Eukaryota</taxon>
        <taxon>Fungi</taxon>
        <taxon>Dikarya</taxon>
        <taxon>Basidiomycota</taxon>
        <taxon>Agaricomycotina</taxon>
        <taxon>Agaricomycetes</taxon>
        <taxon>Polyporales</taxon>
        <taxon>Meruliaceae</taxon>
        <taxon>Hermanssonia</taxon>
    </lineage>
</organism>
<proteinExistence type="predicted"/>